<evidence type="ECO:0000259" key="3">
    <source>
        <dbReference type="PROSITE" id="PS51722"/>
    </source>
</evidence>
<sequence length="695" mass="76575">MKTYKTKDIRNIALLGHGGSGKTLLAEAMALKAGLIERLGKTEDGTTISDYDACEQAKSSSISTSLIPIEHGGVKINVLDIPGYFDYIGEQCSALRVADTAVIVVDAISGVQVGTEKAYEMAVERGIPVAFVINKLDRENVDTHKVMEELRAMTGPKIVPFQIPINEGVGFNSVADIFDNKAYTYEHGKVTITDVPDSTIEKSSKYKDIIFEIAATTDEELMEKYFEDEDGTLTEAELHSGVKTAIANEELIPVFCVSALNDIAVDKFLDAIVYNFPTPIEAKAAKVDQDGKQAQRHYADDEPLSLFVFKTIADPFVGKLSLFKIKSGILKPGMELNNTNQDKKEKIAKIYTLIGKKQEEVMQMHPGDIGALAKLAYTKTSDTLCDPKDNIKFNPIEFPQSIIFTGIEPKSRGDEDKLSTGLAKLKEEDPTIVVERDEETHQNVLYGMGETHLEVVKDKLKNKYGIEVVLTPPIIPYRETIKKKATAEGKHKKQSGGRGQFGVVNIDFEPTYNLEDDLVFVDAVVGGAVPRNFIPAVEKGLRECIKHGVLAGYPVVGLKATLFDGKFHPVDSDEMSFKMAANLAYKQGMAEANPILLEPIYKVEITIPDDNTGDVMGDLNKKRGRVLGMDPVGNGKTMVTAEVPLGEMFKYATELRSMTQARGSFTMEFERYDEVPQMASQKIIDEANARKEAKK</sequence>
<dbReference type="SUPFAM" id="SSF54211">
    <property type="entry name" value="Ribosomal protein S5 domain 2-like"/>
    <property type="match status" value="1"/>
</dbReference>
<dbReference type="Pfam" id="PF03764">
    <property type="entry name" value="EFG_IV"/>
    <property type="match status" value="1"/>
</dbReference>
<dbReference type="SUPFAM" id="SSF50447">
    <property type="entry name" value="Translation proteins"/>
    <property type="match status" value="1"/>
</dbReference>
<dbReference type="Pfam" id="PF00679">
    <property type="entry name" value="EFG_C"/>
    <property type="match status" value="1"/>
</dbReference>
<name>A0A3E3DVC9_9FIRM</name>
<evidence type="ECO:0000313" key="5">
    <source>
        <dbReference type="Proteomes" id="UP000261212"/>
    </source>
</evidence>
<dbReference type="NCBIfam" id="NF009381">
    <property type="entry name" value="PRK12740.1-5"/>
    <property type="match status" value="1"/>
</dbReference>
<dbReference type="InterPro" id="IPR009000">
    <property type="entry name" value="Transl_B-barrel_sf"/>
</dbReference>
<dbReference type="InterPro" id="IPR053905">
    <property type="entry name" value="EF-G-like_DII"/>
</dbReference>
<dbReference type="GO" id="GO:0005525">
    <property type="term" value="F:GTP binding"/>
    <property type="evidence" value="ECO:0007669"/>
    <property type="project" value="UniProtKB-KW"/>
</dbReference>
<evidence type="ECO:0000313" key="4">
    <source>
        <dbReference type="EMBL" id="RGD73222.1"/>
    </source>
</evidence>
<evidence type="ECO:0000256" key="2">
    <source>
        <dbReference type="ARBA" id="ARBA00023134"/>
    </source>
</evidence>
<dbReference type="PANTHER" id="PTHR43261">
    <property type="entry name" value="TRANSLATION ELONGATION FACTOR G-RELATED"/>
    <property type="match status" value="1"/>
</dbReference>
<dbReference type="InterPro" id="IPR005517">
    <property type="entry name" value="Transl_elong_EFG/EF2_IV"/>
</dbReference>
<dbReference type="InterPro" id="IPR027417">
    <property type="entry name" value="P-loop_NTPase"/>
</dbReference>
<dbReference type="InterPro" id="IPR005225">
    <property type="entry name" value="Small_GTP-bd"/>
</dbReference>
<keyword evidence="4" id="KW-0648">Protein biosynthesis</keyword>
<keyword evidence="4" id="KW-0251">Elongation factor</keyword>
<dbReference type="FunFam" id="3.30.230.10:FF:000003">
    <property type="entry name" value="Elongation factor G"/>
    <property type="match status" value="1"/>
</dbReference>
<dbReference type="Gene3D" id="3.40.50.300">
    <property type="entry name" value="P-loop containing nucleotide triphosphate hydrolases"/>
    <property type="match status" value="1"/>
</dbReference>
<dbReference type="Gene3D" id="3.30.230.10">
    <property type="match status" value="1"/>
</dbReference>
<dbReference type="FunFam" id="3.30.70.240:FF:000001">
    <property type="entry name" value="Elongation factor G"/>
    <property type="match status" value="1"/>
</dbReference>
<dbReference type="CDD" id="cd01434">
    <property type="entry name" value="EFG_mtEFG1_IV"/>
    <property type="match status" value="1"/>
</dbReference>
<dbReference type="NCBIfam" id="NF009891">
    <property type="entry name" value="PRK13351.1-1"/>
    <property type="match status" value="1"/>
</dbReference>
<dbReference type="NCBIfam" id="NF009379">
    <property type="entry name" value="PRK12740.1-3"/>
    <property type="match status" value="1"/>
</dbReference>
<dbReference type="InterPro" id="IPR000795">
    <property type="entry name" value="T_Tr_GTP-bd_dom"/>
</dbReference>
<keyword evidence="2" id="KW-0342">GTP-binding</keyword>
<dbReference type="Pfam" id="PF22042">
    <property type="entry name" value="EF-G_D2"/>
    <property type="match status" value="1"/>
</dbReference>
<dbReference type="NCBIfam" id="TIGR00231">
    <property type="entry name" value="small_GTP"/>
    <property type="match status" value="1"/>
</dbReference>
<dbReference type="SMART" id="SM00838">
    <property type="entry name" value="EFG_C"/>
    <property type="match status" value="1"/>
</dbReference>
<dbReference type="Gene3D" id="3.30.70.240">
    <property type="match status" value="1"/>
</dbReference>
<dbReference type="SUPFAM" id="SSF54980">
    <property type="entry name" value="EF-G C-terminal domain-like"/>
    <property type="match status" value="2"/>
</dbReference>
<dbReference type="InterPro" id="IPR009022">
    <property type="entry name" value="EFG_III"/>
</dbReference>
<dbReference type="InterPro" id="IPR047872">
    <property type="entry name" value="EFG_IV"/>
</dbReference>
<dbReference type="Gene3D" id="2.40.30.10">
    <property type="entry name" value="Translation factors"/>
    <property type="match status" value="1"/>
</dbReference>
<gene>
    <name evidence="4" type="ORF">DW687_10800</name>
</gene>
<protein>
    <submittedName>
        <fullName evidence="4">Elongation factor G</fullName>
    </submittedName>
</protein>
<dbReference type="InterPro" id="IPR014721">
    <property type="entry name" value="Ribsml_uS5_D2-typ_fold_subgr"/>
</dbReference>
<dbReference type="PANTHER" id="PTHR43261:SF6">
    <property type="entry name" value="ELONGATION FACTOR G-LIKE PROTEIN"/>
    <property type="match status" value="1"/>
</dbReference>
<dbReference type="GO" id="GO:0003924">
    <property type="term" value="F:GTPase activity"/>
    <property type="evidence" value="ECO:0007669"/>
    <property type="project" value="InterPro"/>
</dbReference>
<dbReference type="InterPro" id="IPR041095">
    <property type="entry name" value="EFG_II"/>
</dbReference>
<dbReference type="InterPro" id="IPR020568">
    <property type="entry name" value="Ribosomal_Su5_D2-typ_SF"/>
</dbReference>
<evidence type="ECO:0000256" key="1">
    <source>
        <dbReference type="ARBA" id="ARBA00022741"/>
    </source>
</evidence>
<dbReference type="RefSeq" id="WP_117532726.1">
    <property type="nucleotide sequence ID" value="NZ_QUSM01000007.1"/>
</dbReference>
<dbReference type="PRINTS" id="PR00315">
    <property type="entry name" value="ELONGATNFCT"/>
</dbReference>
<comment type="caution">
    <text evidence="4">The sequence shown here is derived from an EMBL/GenBank/DDBJ whole genome shotgun (WGS) entry which is preliminary data.</text>
</comment>
<dbReference type="GO" id="GO:0032790">
    <property type="term" value="P:ribosome disassembly"/>
    <property type="evidence" value="ECO:0007669"/>
    <property type="project" value="TreeGrafter"/>
</dbReference>
<dbReference type="InterPro" id="IPR000640">
    <property type="entry name" value="EFG_V-like"/>
</dbReference>
<dbReference type="SUPFAM" id="SSF52540">
    <property type="entry name" value="P-loop containing nucleoside triphosphate hydrolases"/>
    <property type="match status" value="1"/>
</dbReference>
<dbReference type="InterPro" id="IPR035647">
    <property type="entry name" value="EFG_III/V"/>
</dbReference>
<proteinExistence type="predicted"/>
<dbReference type="CDD" id="cd16262">
    <property type="entry name" value="EFG_III"/>
    <property type="match status" value="1"/>
</dbReference>
<dbReference type="AlphaFoldDB" id="A0A3E3DVC9"/>
<dbReference type="Pfam" id="PF00009">
    <property type="entry name" value="GTP_EFTU"/>
    <property type="match status" value="1"/>
</dbReference>
<feature type="domain" description="Tr-type G" evidence="3">
    <location>
        <begin position="7"/>
        <end position="280"/>
    </location>
</feature>
<dbReference type="CDD" id="cd04088">
    <property type="entry name" value="EFG_mtEFG_II"/>
    <property type="match status" value="1"/>
</dbReference>
<dbReference type="EMBL" id="QUSM01000007">
    <property type="protein sequence ID" value="RGD73222.1"/>
    <property type="molecule type" value="Genomic_DNA"/>
</dbReference>
<dbReference type="GO" id="GO:0003746">
    <property type="term" value="F:translation elongation factor activity"/>
    <property type="evidence" value="ECO:0007669"/>
    <property type="project" value="UniProtKB-KW"/>
</dbReference>
<dbReference type="SMART" id="SM00889">
    <property type="entry name" value="EFG_IV"/>
    <property type="match status" value="1"/>
</dbReference>
<dbReference type="Proteomes" id="UP000261212">
    <property type="component" value="Unassembled WGS sequence"/>
</dbReference>
<accession>A0A3E3DVC9</accession>
<dbReference type="CDD" id="cd03713">
    <property type="entry name" value="EFG_mtEFG_C"/>
    <property type="match status" value="1"/>
</dbReference>
<dbReference type="Gene3D" id="3.30.70.870">
    <property type="entry name" value="Elongation Factor G (Translational Gtpase), domain 3"/>
    <property type="match status" value="1"/>
</dbReference>
<dbReference type="PROSITE" id="PS51722">
    <property type="entry name" value="G_TR_2"/>
    <property type="match status" value="1"/>
</dbReference>
<dbReference type="InterPro" id="IPR035649">
    <property type="entry name" value="EFG_V"/>
</dbReference>
<keyword evidence="1" id="KW-0547">Nucleotide-binding</keyword>
<dbReference type="Pfam" id="PF14492">
    <property type="entry name" value="EFG_III"/>
    <property type="match status" value="1"/>
</dbReference>
<dbReference type="CDD" id="cd04170">
    <property type="entry name" value="EF-G_bact"/>
    <property type="match status" value="1"/>
</dbReference>
<organism evidence="4 5">
    <name type="scientific">Anaerofustis stercorihominis</name>
    <dbReference type="NCBI Taxonomy" id="214853"/>
    <lineage>
        <taxon>Bacteria</taxon>
        <taxon>Bacillati</taxon>
        <taxon>Bacillota</taxon>
        <taxon>Clostridia</taxon>
        <taxon>Eubacteriales</taxon>
        <taxon>Eubacteriaceae</taxon>
        <taxon>Anaerofustis</taxon>
    </lineage>
</organism>
<reference evidence="4 5" key="1">
    <citation type="submission" date="2018-08" db="EMBL/GenBank/DDBJ databases">
        <title>A genome reference for cultivated species of the human gut microbiota.</title>
        <authorList>
            <person name="Zou Y."/>
            <person name="Xue W."/>
            <person name="Luo G."/>
        </authorList>
    </citation>
    <scope>NUCLEOTIDE SEQUENCE [LARGE SCALE GENOMIC DNA]</scope>
    <source>
        <strain evidence="4 5">AM25-6</strain>
    </source>
</reference>